<name>A0A1I8B2R1_MELHA</name>
<dbReference type="WBParaSite" id="MhA1_Contig1245.frz3.gene11">
    <property type="protein sequence ID" value="MhA1_Contig1245.frz3.gene11"/>
    <property type="gene ID" value="MhA1_Contig1245.frz3.gene11"/>
</dbReference>
<reference evidence="2" key="1">
    <citation type="submission" date="2016-11" db="UniProtKB">
        <authorList>
            <consortium name="WormBaseParasite"/>
        </authorList>
    </citation>
    <scope>IDENTIFICATION</scope>
</reference>
<sequence>MAEYYFPAPNKREATESVDYLRNETTGKDSKSARIIKEEIDIEGEMDEIEEAVTSEQKITTEEASTPSTSWIGTHRHLQAAVAAIDDRLLFLRICEELDARGIRYESVSTEPYVGGYLLKLIDQLECTFINPPLVQDFDRTEEEVEADKQKPHTWVLTIGSQRPRDMPSQSNVIAHTIEDRLLNYCHIYTPVKRFEEAYNSYYKNYCSVSKN</sequence>
<accession>A0A1I8B2R1</accession>
<proteinExistence type="predicted"/>
<evidence type="ECO:0000313" key="2">
    <source>
        <dbReference type="WBParaSite" id="MhA1_Contig1245.frz3.gene11"/>
    </source>
</evidence>
<evidence type="ECO:0000313" key="1">
    <source>
        <dbReference type="Proteomes" id="UP000095281"/>
    </source>
</evidence>
<dbReference type="AlphaFoldDB" id="A0A1I8B2R1"/>
<keyword evidence="1" id="KW-1185">Reference proteome</keyword>
<protein>
    <submittedName>
        <fullName evidence="2">NYN domain-containing protein</fullName>
    </submittedName>
</protein>
<dbReference type="Proteomes" id="UP000095281">
    <property type="component" value="Unplaced"/>
</dbReference>
<organism evidence="1 2">
    <name type="scientific">Meloidogyne hapla</name>
    <name type="common">Root-knot nematode worm</name>
    <dbReference type="NCBI Taxonomy" id="6305"/>
    <lineage>
        <taxon>Eukaryota</taxon>
        <taxon>Metazoa</taxon>
        <taxon>Ecdysozoa</taxon>
        <taxon>Nematoda</taxon>
        <taxon>Chromadorea</taxon>
        <taxon>Rhabditida</taxon>
        <taxon>Tylenchina</taxon>
        <taxon>Tylenchomorpha</taxon>
        <taxon>Tylenchoidea</taxon>
        <taxon>Meloidogynidae</taxon>
        <taxon>Meloidogyninae</taxon>
        <taxon>Meloidogyne</taxon>
    </lineage>
</organism>